<evidence type="ECO:0000256" key="8">
    <source>
        <dbReference type="ARBA" id="ARBA00023180"/>
    </source>
</evidence>
<comment type="catalytic activity">
    <reaction evidence="1 10">
        <text>Random hydrolysis of (1-&gt;6)-alpha-D-mannosidic linkages in unbranched (1-&gt;6)-mannans.</text>
        <dbReference type="EC" id="3.2.1.101"/>
    </reaction>
</comment>
<dbReference type="FunFam" id="1.50.10.20:FF:000006">
    <property type="entry name" value="Mannan endo-1,6-alpha-mannosidase"/>
    <property type="match status" value="1"/>
</dbReference>
<evidence type="ECO:0000313" key="14">
    <source>
        <dbReference type="EMBL" id="WPH04076.1"/>
    </source>
</evidence>
<organism evidence="14 15">
    <name type="scientific">Acrodontium crateriforme</name>
    <dbReference type="NCBI Taxonomy" id="150365"/>
    <lineage>
        <taxon>Eukaryota</taxon>
        <taxon>Fungi</taxon>
        <taxon>Dikarya</taxon>
        <taxon>Ascomycota</taxon>
        <taxon>Pezizomycotina</taxon>
        <taxon>Dothideomycetes</taxon>
        <taxon>Dothideomycetidae</taxon>
        <taxon>Mycosphaerellales</taxon>
        <taxon>Teratosphaeriaceae</taxon>
        <taxon>Acrodontium</taxon>
    </lineage>
</organism>
<gene>
    <name evidence="14" type="ORF">R9X50_00696100</name>
</gene>
<evidence type="ECO:0000256" key="13">
    <source>
        <dbReference type="SAM" id="SignalP"/>
    </source>
</evidence>
<evidence type="ECO:0000256" key="10">
    <source>
        <dbReference type="PIRNR" id="PIRNR016302"/>
    </source>
</evidence>
<evidence type="ECO:0000256" key="12">
    <source>
        <dbReference type="SAM" id="Phobius"/>
    </source>
</evidence>
<dbReference type="GO" id="GO:0009272">
    <property type="term" value="P:fungal-type cell wall biogenesis"/>
    <property type="evidence" value="ECO:0007669"/>
    <property type="project" value="TreeGrafter"/>
</dbReference>
<dbReference type="PANTHER" id="PTHR12145:SF36">
    <property type="entry name" value="MANNAN ENDO-1,6-ALPHA-MANNOSIDASE DCW1"/>
    <property type="match status" value="1"/>
</dbReference>
<evidence type="ECO:0000313" key="15">
    <source>
        <dbReference type="Proteomes" id="UP001303373"/>
    </source>
</evidence>
<keyword evidence="12" id="KW-0812">Transmembrane</keyword>
<evidence type="ECO:0000256" key="1">
    <source>
        <dbReference type="ARBA" id="ARBA00001452"/>
    </source>
</evidence>
<feature type="region of interest" description="Disordered" evidence="11">
    <location>
        <begin position="421"/>
        <end position="442"/>
    </location>
</feature>
<accession>A0AAQ3MCF1</accession>
<dbReference type="InterPro" id="IPR014480">
    <property type="entry name" value="Mannan-1_6-alpha_mannosidase"/>
</dbReference>
<sequence length="483" mass="53321">MLPSTLPRLVLLTSITTSCINALKVDVTNADSIKQTAKTVATDLMNYYTGWHPGDNPGNLPPPYYWWEAGGMFGHMIDYWYYTGDDSWNDNVTQAISWQAGKEGTFMPSNQTQSEGNDDQVFWAFTAMDAAELNFRAPPKDYPSWVAMGQGAFQLMSERWDDTACGGGLRWQIFQWNAGYDYKNVASNGGFFQLAARLARYTGNDTYTHWAEKSWNWFSDSVLYDAQNYQIYDGTSDTNNCTTAGKTPWTYNYGIYLNGLAYLHSAVSWILLILALSSNLTLRDRQTGDDKWLPHIKGILNTLLQTFFPQKMGNKIFIEVNCEPFGNCDTDNYTFKGFTIRWLATIAQLVPEVADQIWPYIQASGAGAAGQCSGGADGTKCGFEWNTTTWDGTQGVGQQMSALAAINANMIKVGNLAPPHSLKSGGQSKTDPNAGSGGTNDNPVELIYTRKITTADKAGAGIITSMCLGFMLFGAYWLVATPE</sequence>
<feature type="signal peptide" evidence="13">
    <location>
        <begin position="1"/>
        <end position="22"/>
    </location>
</feature>
<comment type="subcellular location">
    <subcellularLocation>
        <location evidence="2">Endomembrane system</location>
    </subcellularLocation>
</comment>
<dbReference type="EC" id="3.2.1.101" evidence="4 10"/>
<dbReference type="InterPro" id="IPR005198">
    <property type="entry name" value="Glyco_hydro_76"/>
</dbReference>
<dbReference type="PANTHER" id="PTHR12145">
    <property type="entry name" value="MANNAN ENDO-1,6-ALPHA-MANNOSIDASE DCW1"/>
    <property type="match status" value="1"/>
</dbReference>
<evidence type="ECO:0000256" key="9">
    <source>
        <dbReference type="ARBA" id="ARBA00023295"/>
    </source>
</evidence>
<keyword evidence="9 10" id="KW-0326">Glycosidase</keyword>
<dbReference type="InterPro" id="IPR008928">
    <property type="entry name" value="6-hairpin_glycosidase_sf"/>
</dbReference>
<keyword evidence="7 12" id="KW-0472">Membrane</keyword>
<keyword evidence="6 10" id="KW-0378">Hydrolase</keyword>
<dbReference type="Proteomes" id="UP001303373">
    <property type="component" value="Chromosome 12"/>
</dbReference>
<dbReference type="GO" id="GO:0012505">
    <property type="term" value="C:endomembrane system"/>
    <property type="evidence" value="ECO:0007669"/>
    <property type="project" value="UniProtKB-SubCell"/>
</dbReference>
<dbReference type="SUPFAM" id="SSF48208">
    <property type="entry name" value="Six-hairpin glycosidases"/>
    <property type="match status" value="1"/>
</dbReference>
<feature type="compositionally biased region" description="Polar residues" evidence="11">
    <location>
        <begin position="424"/>
        <end position="433"/>
    </location>
</feature>
<comment type="similarity">
    <text evidence="3 10">Belongs to the glycosyl hydrolase 76 family.</text>
</comment>
<dbReference type="PIRSF" id="PIRSF016302">
    <property type="entry name" value="Man_a_manosd"/>
    <property type="match status" value="1"/>
</dbReference>
<keyword evidence="15" id="KW-1185">Reference proteome</keyword>
<keyword evidence="12" id="KW-1133">Transmembrane helix</keyword>
<evidence type="ECO:0000256" key="5">
    <source>
        <dbReference type="ARBA" id="ARBA00022729"/>
    </source>
</evidence>
<feature type="transmembrane region" description="Helical" evidence="12">
    <location>
        <begin position="458"/>
        <end position="479"/>
    </location>
</feature>
<feature type="transmembrane region" description="Helical" evidence="12">
    <location>
        <begin position="253"/>
        <end position="276"/>
    </location>
</feature>
<evidence type="ECO:0000256" key="4">
    <source>
        <dbReference type="ARBA" id="ARBA00012350"/>
    </source>
</evidence>
<dbReference type="GO" id="GO:0016052">
    <property type="term" value="P:carbohydrate catabolic process"/>
    <property type="evidence" value="ECO:0007669"/>
    <property type="project" value="InterPro"/>
</dbReference>
<name>A0AAQ3MCF1_9PEZI</name>
<dbReference type="Gene3D" id="1.50.10.20">
    <property type="match status" value="1"/>
</dbReference>
<dbReference type="EMBL" id="CP138591">
    <property type="protein sequence ID" value="WPH04076.1"/>
    <property type="molecule type" value="Genomic_DNA"/>
</dbReference>
<evidence type="ECO:0000256" key="2">
    <source>
        <dbReference type="ARBA" id="ARBA00004308"/>
    </source>
</evidence>
<dbReference type="GO" id="GO:0008496">
    <property type="term" value="F:mannan endo-1,6-alpha-mannosidase activity"/>
    <property type="evidence" value="ECO:0007669"/>
    <property type="project" value="UniProtKB-UniRule"/>
</dbReference>
<keyword evidence="8" id="KW-0325">Glycoprotein</keyword>
<evidence type="ECO:0000256" key="3">
    <source>
        <dbReference type="ARBA" id="ARBA00009699"/>
    </source>
</evidence>
<keyword evidence="5 13" id="KW-0732">Signal</keyword>
<feature type="chain" id="PRO_5043043961" description="Mannan endo-1,6-alpha-mannosidase" evidence="13">
    <location>
        <begin position="23"/>
        <end position="483"/>
    </location>
</feature>
<dbReference type="Pfam" id="PF03663">
    <property type="entry name" value="Glyco_hydro_76"/>
    <property type="match status" value="2"/>
</dbReference>
<dbReference type="AlphaFoldDB" id="A0AAQ3MCF1"/>
<evidence type="ECO:0000256" key="6">
    <source>
        <dbReference type="ARBA" id="ARBA00022801"/>
    </source>
</evidence>
<evidence type="ECO:0000256" key="11">
    <source>
        <dbReference type="SAM" id="MobiDB-lite"/>
    </source>
</evidence>
<reference evidence="14 15" key="1">
    <citation type="submission" date="2023-11" db="EMBL/GenBank/DDBJ databases">
        <title>An acidophilic fungus is an integral part of prey digestion in a carnivorous sundew plant.</title>
        <authorList>
            <person name="Tsai I.J."/>
        </authorList>
    </citation>
    <scope>NUCLEOTIDE SEQUENCE [LARGE SCALE GENOMIC DNA]</scope>
    <source>
        <strain evidence="14">169a</strain>
    </source>
</reference>
<evidence type="ECO:0000256" key="7">
    <source>
        <dbReference type="ARBA" id="ARBA00023136"/>
    </source>
</evidence>
<protein>
    <recommendedName>
        <fullName evidence="4 10">Mannan endo-1,6-alpha-mannosidase</fullName>
        <ecNumber evidence="4 10">3.2.1.101</ecNumber>
    </recommendedName>
</protein>
<proteinExistence type="inferred from homology"/>